<evidence type="ECO:0000313" key="1">
    <source>
        <dbReference type="EMBL" id="KAK2549543.1"/>
    </source>
</evidence>
<proteinExistence type="predicted"/>
<keyword evidence="2" id="KW-1185">Reference proteome</keyword>
<dbReference type="EMBL" id="JARQWQ010000124">
    <property type="protein sequence ID" value="KAK2549543.1"/>
    <property type="molecule type" value="Genomic_DNA"/>
</dbReference>
<protein>
    <submittedName>
        <fullName evidence="1">Uncharacterized protein</fullName>
    </submittedName>
</protein>
<organism evidence="1 2">
    <name type="scientific">Acropora cervicornis</name>
    <name type="common">Staghorn coral</name>
    <dbReference type="NCBI Taxonomy" id="6130"/>
    <lineage>
        <taxon>Eukaryota</taxon>
        <taxon>Metazoa</taxon>
        <taxon>Cnidaria</taxon>
        <taxon>Anthozoa</taxon>
        <taxon>Hexacorallia</taxon>
        <taxon>Scleractinia</taxon>
        <taxon>Astrocoeniina</taxon>
        <taxon>Acroporidae</taxon>
        <taxon>Acropora</taxon>
    </lineage>
</organism>
<comment type="caution">
    <text evidence="1">The sequence shown here is derived from an EMBL/GenBank/DDBJ whole genome shotgun (WGS) entry which is preliminary data.</text>
</comment>
<reference evidence="1" key="2">
    <citation type="journal article" date="2023" name="Science">
        <title>Genomic signatures of disease resistance in endangered staghorn corals.</title>
        <authorList>
            <person name="Vollmer S.V."/>
            <person name="Selwyn J.D."/>
            <person name="Despard B.A."/>
            <person name="Roesel C.L."/>
        </authorList>
    </citation>
    <scope>NUCLEOTIDE SEQUENCE</scope>
    <source>
        <strain evidence="1">K2</strain>
    </source>
</reference>
<accession>A0AAD9UTP3</accession>
<reference evidence="1" key="1">
    <citation type="journal article" date="2023" name="G3 (Bethesda)">
        <title>Whole genome assembly and annotation of the endangered Caribbean coral Acropora cervicornis.</title>
        <authorList>
            <person name="Selwyn J.D."/>
            <person name="Vollmer S.V."/>
        </authorList>
    </citation>
    <scope>NUCLEOTIDE SEQUENCE</scope>
    <source>
        <strain evidence="1">K2</strain>
    </source>
</reference>
<sequence>MHTMRNSHMLYIPLFKTATGKRTFHFRTVKLWNTLDSTLKLKPTLQDFKRCLRRSLLSNFLIWSCDMKYWPASNKNNVDIQKLTSMISVLDSMYPVATKTYGESVLKDEETRAGLNRDRGESGWKYRPLASKLNRLFKKSGFVTPFPQELK</sequence>
<feature type="non-terminal residue" evidence="1">
    <location>
        <position position="151"/>
    </location>
</feature>
<dbReference type="Proteomes" id="UP001249851">
    <property type="component" value="Unassembled WGS sequence"/>
</dbReference>
<gene>
    <name evidence="1" type="ORF">P5673_029927</name>
</gene>
<dbReference type="AlphaFoldDB" id="A0AAD9UTP3"/>
<evidence type="ECO:0000313" key="2">
    <source>
        <dbReference type="Proteomes" id="UP001249851"/>
    </source>
</evidence>
<name>A0AAD9UTP3_ACRCE</name>